<dbReference type="OrthoDB" id="272778at2759"/>
<reference evidence="3" key="1">
    <citation type="journal article" date="2013" name="Nature">
        <title>The genomes of four tapeworm species reveal adaptations to parasitism.</title>
        <authorList>
            <person name="Tsai I.J."/>
            <person name="Zarowiecki M."/>
            <person name="Holroyd N."/>
            <person name="Garciarrubio A."/>
            <person name="Sanchez-Flores A."/>
            <person name="Brooks K.L."/>
            <person name="Tracey A."/>
            <person name="Bobes R.J."/>
            <person name="Fragoso G."/>
            <person name="Sciutto E."/>
            <person name="Aslett M."/>
            <person name="Beasley H."/>
            <person name="Bennett H.M."/>
            <person name="Cai J."/>
            <person name="Camicia F."/>
            <person name="Clark R."/>
            <person name="Cucher M."/>
            <person name="De Silva N."/>
            <person name="Day T.A."/>
            <person name="Deplazes P."/>
            <person name="Estrada K."/>
            <person name="Fernandez C."/>
            <person name="Holland P.W."/>
            <person name="Hou J."/>
            <person name="Hu S."/>
            <person name="Huckvale T."/>
            <person name="Hung S.S."/>
            <person name="Kamenetzky L."/>
            <person name="Keane J.A."/>
            <person name="Kiss F."/>
            <person name="Koziol U."/>
            <person name="Lambert O."/>
            <person name="Liu K."/>
            <person name="Luo X."/>
            <person name="Luo Y."/>
            <person name="Macchiaroli N."/>
            <person name="Nichol S."/>
            <person name="Paps J."/>
            <person name="Parkinson J."/>
            <person name="Pouchkina-Stantcheva N."/>
            <person name="Riddiford N."/>
            <person name="Rosenzvit M."/>
            <person name="Salinas G."/>
            <person name="Wasmuth J.D."/>
            <person name="Zamanian M."/>
            <person name="Zheng Y."/>
            <person name="Cai X."/>
            <person name="Soberon X."/>
            <person name="Olson P.D."/>
            <person name="Laclette J.P."/>
            <person name="Brehm K."/>
            <person name="Berriman M."/>
            <person name="Garciarrubio A."/>
            <person name="Bobes R.J."/>
            <person name="Fragoso G."/>
            <person name="Sanchez-Flores A."/>
            <person name="Estrada K."/>
            <person name="Cevallos M.A."/>
            <person name="Morett E."/>
            <person name="Gonzalez V."/>
            <person name="Portillo T."/>
            <person name="Ochoa-Leyva A."/>
            <person name="Jose M.V."/>
            <person name="Sciutto E."/>
            <person name="Landa A."/>
            <person name="Jimenez L."/>
            <person name="Valdes V."/>
            <person name="Carrero J.C."/>
            <person name="Larralde C."/>
            <person name="Morales-Montor J."/>
            <person name="Limon-Lason J."/>
            <person name="Soberon X."/>
            <person name="Laclette J.P."/>
        </authorList>
    </citation>
    <scope>NUCLEOTIDE SEQUENCE [LARGE SCALE GENOMIC DNA]</scope>
</reference>
<evidence type="ECO:0000313" key="3">
    <source>
        <dbReference type="EMBL" id="CDS40771.1"/>
    </source>
</evidence>
<dbReference type="Gene3D" id="1.10.8.10">
    <property type="entry name" value="DNA helicase RuvA subunit, C-terminal domain"/>
    <property type="match status" value="1"/>
</dbReference>
<dbReference type="InterPro" id="IPR009060">
    <property type="entry name" value="UBA-like_sf"/>
</dbReference>
<protein>
    <submittedName>
        <fullName evidence="3">Ubiquitin associated domain containing protein</fullName>
    </submittedName>
</protein>
<dbReference type="SUPFAM" id="SSF46934">
    <property type="entry name" value="UBA-like"/>
    <property type="match status" value="1"/>
</dbReference>
<keyword evidence="1" id="KW-1133">Transmembrane helix</keyword>
<feature type="domain" description="UBA" evidence="2">
    <location>
        <begin position="177"/>
        <end position="217"/>
    </location>
</feature>
<feature type="transmembrane region" description="Helical" evidence="1">
    <location>
        <begin position="72"/>
        <end position="101"/>
    </location>
</feature>
<evidence type="ECO:0000313" key="4">
    <source>
        <dbReference type="Proteomes" id="UP000017246"/>
    </source>
</evidence>
<dbReference type="InterPro" id="IPR015940">
    <property type="entry name" value="UBA"/>
</dbReference>
<sequence>MLPSFSYSGFYKTSVSKCSIFAVVTTSAFVHISGDAYRNLFIYDTNAIFNKHGIPNLLVMTFAGLPISRKSFLYLIGLRLATSSLGSLIVCGCGLLAGLVYQWKNLQKINLIPFGIAEIFNRLVGPLLSSEVPDDALNYIGATLDLQRQETLDRQERALMDLRHTQLAYSNRRRNYAPQPHKVQNLVDMGFPEERSHLALTVAQGDIYEAINLLQDPSFNSH</sequence>
<proteinExistence type="predicted"/>
<gene>
    <name evidence="3" type="ORF">EmuJ_000837000</name>
</gene>
<evidence type="ECO:0000259" key="2">
    <source>
        <dbReference type="PROSITE" id="PS50030"/>
    </source>
</evidence>
<accession>A0A068YEJ2</accession>
<reference evidence="3" key="2">
    <citation type="submission" date="2015-11" db="EMBL/GenBank/DDBJ databases">
        <authorList>
            <person name="Zhang Y."/>
            <person name="Guo Z."/>
        </authorList>
    </citation>
    <scope>NUCLEOTIDE SEQUENCE</scope>
</reference>
<dbReference type="AlphaFoldDB" id="A0A068YEJ2"/>
<keyword evidence="1" id="KW-0472">Membrane</keyword>
<dbReference type="Proteomes" id="UP000017246">
    <property type="component" value="Unassembled WGS sequence"/>
</dbReference>
<dbReference type="PROSITE" id="PS50030">
    <property type="entry name" value="UBA"/>
    <property type="match status" value="1"/>
</dbReference>
<keyword evidence="4" id="KW-1185">Reference proteome</keyword>
<dbReference type="CDD" id="cd14270">
    <property type="entry name" value="UBA"/>
    <property type="match status" value="1"/>
</dbReference>
<evidence type="ECO:0000256" key="1">
    <source>
        <dbReference type="SAM" id="Phobius"/>
    </source>
</evidence>
<organism evidence="3 4">
    <name type="scientific">Echinococcus multilocularis</name>
    <name type="common">Fox tapeworm</name>
    <dbReference type="NCBI Taxonomy" id="6211"/>
    <lineage>
        <taxon>Eukaryota</taxon>
        <taxon>Metazoa</taxon>
        <taxon>Spiralia</taxon>
        <taxon>Lophotrochozoa</taxon>
        <taxon>Platyhelminthes</taxon>
        <taxon>Cestoda</taxon>
        <taxon>Eucestoda</taxon>
        <taxon>Cyclophyllidea</taxon>
        <taxon>Taeniidae</taxon>
        <taxon>Echinococcus</taxon>
    </lineage>
</organism>
<dbReference type="SMART" id="SM00165">
    <property type="entry name" value="UBA"/>
    <property type="match status" value="1"/>
</dbReference>
<keyword evidence="1" id="KW-0812">Transmembrane</keyword>
<name>A0A068YEJ2_ECHMU</name>
<dbReference type="EMBL" id="LN902841">
    <property type="protein sequence ID" value="CDS40771.1"/>
    <property type="molecule type" value="Genomic_DNA"/>
</dbReference>